<dbReference type="GO" id="GO:0022857">
    <property type="term" value="F:transmembrane transporter activity"/>
    <property type="evidence" value="ECO:0007669"/>
    <property type="project" value="InterPro"/>
</dbReference>
<sequence length="114" mass="11990">MASVTQSVSKTSITTTVSTQEKASMLRQSRAVWAVFFACIIAFMGLGLVDPILPAIAKGLHASPSQVSLLFTSYNAAMTVAMLITGLVSSRIGLKWTLLAGPIDVCTAKNDCPV</sequence>
<feature type="transmembrane region" description="Helical" evidence="6">
    <location>
        <begin position="31"/>
        <end position="49"/>
    </location>
</feature>
<evidence type="ECO:0000256" key="5">
    <source>
        <dbReference type="ARBA" id="ARBA00023136"/>
    </source>
</evidence>
<dbReference type="Pfam" id="PF07690">
    <property type="entry name" value="MFS_1"/>
    <property type="match status" value="1"/>
</dbReference>
<gene>
    <name evidence="8" type="ordered locus">Desru_1481</name>
</gene>
<keyword evidence="3 6" id="KW-0812">Transmembrane</keyword>
<dbReference type="PROSITE" id="PS50850">
    <property type="entry name" value="MFS"/>
    <property type="match status" value="1"/>
</dbReference>
<proteinExistence type="predicted"/>
<dbReference type="GO" id="GO:0005886">
    <property type="term" value="C:plasma membrane"/>
    <property type="evidence" value="ECO:0007669"/>
    <property type="project" value="UniProtKB-SubCell"/>
</dbReference>
<dbReference type="InterPro" id="IPR053200">
    <property type="entry name" value="YfmO-like"/>
</dbReference>
<dbReference type="PANTHER" id="PTHR43683">
    <property type="entry name" value="MULTIDRUG EFFLUX PROTEIN YFMO"/>
    <property type="match status" value="1"/>
</dbReference>
<dbReference type="InterPro" id="IPR011701">
    <property type="entry name" value="MFS"/>
</dbReference>
<evidence type="ECO:0000313" key="9">
    <source>
        <dbReference type="Proteomes" id="UP000009234"/>
    </source>
</evidence>
<evidence type="ECO:0000256" key="6">
    <source>
        <dbReference type="SAM" id="Phobius"/>
    </source>
</evidence>
<dbReference type="InterPro" id="IPR036259">
    <property type="entry name" value="MFS_trans_sf"/>
</dbReference>
<evidence type="ECO:0000259" key="7">
    <source>
        <dbReference type="PROSITE" id="PS50850"/>
    </source>
</evidence>
<dbReference type="HOGENOM" id="CLU_2117089_0_0_9"/>
<dbReference type="InterPro" id="IPR020846">
    <property type="entry name" value="MFS_dom"/>
</dbReference>
<dbReference type="Proteomes" id="UP000009234">
    <property type="component" value="Chromosome"/>
</dbReference>
<keyword evidence="5 6" id="KW-0472">Membrane</keyword>
<protein>
    <submittedName>
        <fullName evidence="8">Major facilitator superfamily MFS_1</fullName>
    </submittedName>
</protein>
<dbReference type="AlphaFoldDB" id="F6DR28"/>
<keyword evidence="9" id="KW-1185">Reference proteome</keyword>
<dbReference type="STRING" id="696281.Desru_1481"/>
<evidence type="ECO:0000256" key="4">
    <source>
        <dbReference type="ARBA" id="ARBA00022989"/>
    </source>
</evidence>
<dbReference type="Gene3D" id="1.20.1250.20">
    <property type="entry name" value="MFS general substrate transporter like domains"/>
    <property type="match status" value="1"/>
</dbReference>
<dbReference type="PANTHER" id="PTHR43683:SF1">
    <property type="entry name" value="MULTIDRUG EFFLUX PROTEIN YFMO"/>
    <property type="match status" value="1"/>
</dbReference>
<evidence type="ECO:0000256" key="2">
    <source>
        <dbReference type="ARBA" id="ARBA00022448"/>
    </source>
</evidence>
<reference evidence="9" key="1">
    <citation type="submission" date="2011-05" db="EMBL/GenBank/DDBJ databases">
        <title>Complete sequence of Desulfotomaculum ruminis DSM 2154.</title>
        <authorList>
            <person name="Lucas S."/>
            <person name="Copeland A."/>
            <person name="Lapidus A."/>
            <person name="Cheng J.-F."/>
            <person name="Goodwin L."/>
            <person name="Pitluck S."/>
            <person name="Lu M."/>
            <person name="Detter J.C."/>
            <person name="Han C."/>
            <person name="Tapia R."/>
            <person name="Land M."/>
            <person name="Hauser L."/>
            <person name="Kyrpides N."/>
            <person name="Ivanova N."/>
            <person name="Mikhailova N."/>
            <person name="Pagani I."/>
            <person name="Stams A.J.M."/>
            <person name="Plugge C.M."/>
            <person name="Muyzer G."/>
            <person name="Kuever J."/>
            <person name="Parshina S.N."/>
            <person name="Ivanova A.E."/>
            <person name="Nazina T.N."/>
            <person name="Brambilla E."/>
            <person name="Spring S."/>
            <person name="Klenk H.-P."/>
            <person name="Woyke T."/>
        </authorList>
    </citation>
    <scope>NUCLEOTIDE SEQUENCE [LARGE SCALE GENOMIC DNA]</scope>
    <source>
        <strain evidence="9">ATCC 23193 / DSM 2154 / NCIB 8452 / DL</strain>
    </source>
</reference>
<name>F6DR28_DESRL</name>
<dbReference type="eggNOG" id="COG2814">
    <property type="taxonomic scope" value="Bacteria"/>
</dbReference>
<feature type="transmembrane region" description="Helical" evidence="6">
    <location>
        <begin position="69"/>
        <end position="88"/>
    </location>
</feature>
<dbReference type="SUPFAM" id="SSF103473">
    <property type="entry name" value="MFS general substrate transporter"/>
    <property type="match status" value="1"/>
</dbReference>
<dbReference type="RefSeq" id="WP_013841516.1">
    <property type="nucleotide sequence ID" value="NC_015589.1"/>
</dbReference>
<evidence type="ECO:0000313" key="8">
    <source>
        <dbReference type="EMBL" id="AEG59747.1"/>
    </source>
</evidence>
<feature type="domain" description="Major facilitator superfamily (MFS) profile" evidence="7">
    <location>
        <begin position="31"/>
        <end position="114"/>
    </location>
</feature>
<evidence type="ECO:0000256" key="1">
    <source>
        <dbReference type="ARBA" id="ARBA00004651"/>
    </source>
</evidence>
<comment type="subcellular location">
    <subcellularLocation>
        <location evidence="1">Cell membrane</location>
        <topology evidence="1">Multi-pass membrane protein</topology>
    </subcellularLocation>
</comment>
<organism evidence="8 9">
    <name type="scientific">Desulforamulus ruminis (strain ATCC 23193 / DSM 2154 / NCIMB 8452 / DL)</name>
    <name type="common">Desulfotomaculum ruminis</name>
    <dbReference type="NCBI Taxonomy" id="696281"/>
    <lineage>
        <taxon>Bacteria</taxon>
        <taxon>Bacillati</taxon>
        <taxon>Bacillota</taxon>
        <taxon>Clostridia</taxon>
        <taxon>Eubacteriales</taxon>
        <taxon>Peptococcaceae</taxon>
        <taxon>Desulforamulus</taxon>
    </lineage>
</organism>
<accession>F6DR28</accession>
<dbReference type="KEGG" id="dru:Desru_1481"/>
<dbReference type="EMBL" id="CP002780">
    <property type="protein sequence ID" value="AEG59747.1"/>
    <property type="molecule type" value="Genomic_DNA"/>
</dbReference>
<keyword evidence="4 6" id="KW-1133">Transmembrane helix</keyword>
<keyword evidence="2" id="KW-0813">Transport</keyword>
<reference evidence="8 9" key="2">
    <citation type="journal article" date="2012" name="Stand. Genomic Sci.">
        <title>Complete genome sequence of the sulfate-reducing firmicute Desulfotomaculum ruminis type strain (DL(T)).</title>
        <authorList>
            <person name="Spring S."/>
            <person name="Visser M."/>
            <person name="Lu M."/>
            <person name="Copeland A."/>
            <person name="Lapidus A."/>
            <person name="Lucas S."/>
            <person name="Cheng J.F."/>
            <person name="Han C."/>
            <person name="Tapia R."/>
            <person name="Goodwin L.A."/>
            <person name="Pitluck S."/>
            <person name="Ivanova N."/>
            <person name="Land M."/>
            <person name="Hauser L."/>
            <person name="Larimer F."/>
            <person name="Rohde M."/>
            <person name="Goker M."/>
            <person name="Detter J.C."/>
            <person name="Kyrpides N.C."/>
            <person name="Woyke T."/>
            <person name="Schaap P.J."/>
            <person name="Plugge C.M."/>
            <person name="Muyzer G."/>
            <person name="Kuever J."/>
            <person name="Pereira I.A."/>
            <person name="Parshina S.N."/>
            <person name="Bernier-Latmani R."/>
            <person name="Stams A.J."/>
            <person name="Klenk H.P."/>
        </authorList>
    </citation>
    <scope>NUCLEOTIDE SEQUENCE [LARGE SCALE GENOMIC DNA]</scope>
    <source>
        <strain evidence="9">ATCC 23193 / DSM 2154 / NCIB 8452 / DL</strain>
    </source>
</reference>
<evidence type="ECO:0000256" key="3">
    <source>
        <dbReference type="ARBA" id="ARBA00022692"/>
    </source>
</evidence>